<keyword evidence="2" id="KW-0808">Transferase</keyword>
<evidence type="ECO:0000256" key="1">
    <source>
        <dbReference type="ARBA" id="ARBA00022603"/>
    </source>
</evidence>
<dbReference type="InterPro" id="IPR002941">
    <property type="entry name" value="DNA_methylase_N4/N6"/>
</dbReference>
<comment type="caution">
    <text evidence="4">The sequence shown here is derived from an EMBL/GenBank/DDBJ whole genome shotgun (WGS) entry which is preliminary data.</text>
</comment>
<dbReference type="EMBL" id="WBKO01000003">
    <property type="protein sequence ID" value="MDV2482900.1"/>
    <property type="molecule type" value="Genomic_DNA"/>
</dbReference>
<evidence type="ECO:0000313" key="4">
    <source>
        <dbReference type="EMBL" id="MDV2482900.1"/>
    </source>
</evidence>
<reference evidence="4 5" key="1">
    <citation type="submission" date="2019-10" db="EMBL/GenBank/DDBJ databases">
        <title>Isolation and characterization of Methanoculleus sp. Wushi-C6 from a hot spring well.</title>
        <authorList>
            <person name="Chen S.-C."/>
            <person name="Lan Z.-H."/>
            <person name="You Y.-T."/>
            <person name="Lai M.-C."/>
        </authorList>
    </citation>
    <scope>NUCLEOTIDE SEQUENCE [LARGE SCALE GENOMIC DNA]</scope>
    <source>
        <strain evidence="4 5">Wushi-C6</strain>
    </source>
</reference>
<evidence type="ECO:0000259" key="3">
    <source>
        <dbReference type="Pfam" id="PF01555"/>
    </source>
</evidence>
<keyword evidence="1" id="KW-0489">Methyltransferase</keyword>
<accession>A0ABU3X524</accession>
<proteinExistence type="predicted"/>
<sequence length="412" mass="46500">MVKMFIRDYPERTGVILDPFAGAGTTLFSAQECGFDSIGIELLPVGEFAVRARQAVGRLSFGELREAASHLGRISFEASPIDEAHSFKHLTITRDAFPEENERKLNAFLTYVNERVEPEDVRVVLIFAAFSILEQISYTRKDGQFLRWDRRSGRVGATYHKGRVLAFEDALFEKLDRILADIRGRGGAAARGASEGTTMELRRGSCFEILPTMPDGSVDLVISSPPYCNRYDYTRTYALELAFLGVGNGAVMELRQSLLSCTVENREKIDRIRQVYVEGDRLDAFEDAGRAFRSSKALHEVLAILEEYHGQRKLNNPGIYRMVRNYFYEHSFVIFEMARLLKEGGRIYYVNDNVRYAGEAVPVDLILSEFAEAAGLTVETIYALPGGKGNSSQQMGRHGRCEVRKCVYCWEK</sequence>
<name>A0ABU3X524_9EURY</name>
<gene>
    <name evidence="4" type="ORF">F8E02_13070</name>
</gene>
<protein>
    <submittedName>
        <fullName evidence="4">Site-specific DNA-methyltransferase</fullName>
    </submittedName>
</protein>
<dbReference type="Pfam" id="PF01555">
    <property type="entry name" value="N6_N4_Mtase"/>
    <property type="match status" value="1"/>
</dbReference>
<organism evidence="4 5">
    <name type="scientific">Methanoculleus caldifontis</name>
    <dbReference type="NCBI Taxonomy" id="2651577"/>
    <lineage>
        <taxon>Archaea</taxon>
        <taxon>Methanobacteriati</taxon>
        <taxon>Methanobacteriota</taxon>
        <taxon>Stenosarchaea group</taxon>
        <taxon>Methanomicrobia</taxon>
        <taxon>Methanomicrobiales</taxon>
        <taxon>Methanomicrobiaceae</taxon>
        <taxon>Methanoculleus</taxon>
    </lineage>
</organism>
<feature type="domain" description="DNA methylase N-4/N-6" evidence="3">
    <location>
        <begin position="1"/>
        <end position="42"/>
    </location>
</feature>
<evidence type="ECO:0000313" key="5">
    <source>
        <dbReference type="Proteomes" id="UP001281203"/>
    </source>
</evidence>
<keyword evidence="5" id="KW-1185">Reference proteome</keyword>
<dbReference type="InterPro" id="IPR029063">
    <property type="entry name" value="SAM-dependent_MTases_sf"/>
</dbReference>
<dbReference type="Proteomes" id="UP001281203">
    <property type="component" value="Unassembled WGS sequence"/>
</dbReference>
<dbReference type="Gene3D" id="3.40.50.150">
    <property type="entry name" value="Vaccinia Virus protein VP39"/>
    <property type="match status" value="2"/>
</dbReference>
<evidence type="ECO:0000256" key="2">
    <source>
        <dbReference type="ARBA" id="ARBA00022679"/>
    </source>
</evidence>
<dbReference type="SUPFAM" id="SSF53335">
    <property type="entry name" value="S-adenosyl-L-methionine-dependent methyltransferases"/>
    <property type="match status" value="2"/>
</dbReference>